<feature type="transmembrane region" description="Helical" evidence="1">
    <location>
        <begin position="209"/>
        <end position="226"/>
    </location>
</feature>
<evidence type="ECO:0000313" key="4">
    <source>
        <dbReference type="Proteomes" id="UP000050514"/>
    </source>
</evidence>
<evidence type="ECO:0000256" key="1">
    <source>
        <dbReference type="SAM" id="Phobius"/>
    </source>
</evidence>
<dbReference type="AlphaFoldDB" id="A0A0P6X507"/>
<feature type="transmembrane region" description="Helical" evidence="1">
    <location>
        <begin position="139"/>
        <end position="166"/>
    </location>
</feature>
<dbReference type="EMBL" id="LGHJ01000017">
    <property type="protein sequence ID" value="KPL74476.1"/>
    <property type="molecule type" value="Genomic_DNA"/>
</dbReference>
<feature type="transmembrane region" description="Helical" evidence="1">
    <location>
        <begin position="95"/>
        <end position="119"/>
    </location>
</feature>
<comment type="caution">
    <text evidence="3">The sequence shown here is derived from an EMBL/GenBank/DDBJ whole genome shotgun (WGS) entry which is preliminary data.</text>
</comment>
<name>A0A0P6X507_9CHLR</name>
<dbReference type="GO" id="GO:0004175">
    <property type="term" value="F:endopeptidase activity"/>
    <property type="evidence" value="ECO:0007669"/>
    <property type="project" value="UniProtKB-ARBA"/>
</dbReference>
<reference evidence="3 4" key="1">
    <citation type="submission" date="2015-07" db="EMBL/GenBank/DDBJ databases">
        <title>Draft genome of Bellilinea caldifistulae DSM 17877.</title>
        <authorList>
            <person name="Hemp J."/>
            <person name="Ward L.M."/>
            <person name="Pace L.A."/>
            <person name="Fischer W.W."/>
        </authorList>
    </citation>
    <scope>NUCLEOTIDE SEQUENCE [LARGE SCALE GENOMIC DNA]</scope>
    <source>
        <strain evidence="3 4">GOMI-1</strain>
    </source>
</reference>
<feature type="transmembrane region" description="Helical" evidence="1">
    <location>
        <begin position="238"/>
        <end position="256"/>
    </location>
</feature>
<dbReference type="Pfam" id="PF02517">
    <property type="entry name" value="Rce1-like"/>
    <property type="match status" value="1"/>
</dbReference>
<keyword evidence="1" id="KW-0812">Transmembrane</keyword>
<feature type="transmembrane region" description="Helical" evidence="1">
    <location>
        <begin position="178"/>
        <end position="197"/>
    </location>
</feature>
<dbReference type="OrthoDB" id="877230at2"/>
<dbReference type="Proteomes" id="UP000050514">
    <property type="component" value="Unassembled WGS sequence"/>
</dbReference>
<feature type="transmembrane region" description="Helical" evidence="1">
    <location>
        <begin position="12"/>
        <end position="41"/>
    </location>
</feature>
<accession>A0A0P6X507</accession>
<gene>
    <name evidence="3" type="ORF">AC812_11740</name>
</gene>
<dbReference type="GO" id="GO:0080120">
    <property type="term" value="P:CAAX-box protein maturation"/>
    <property type="evidence" value="ECO:0007669"/>
    <property type="project" value="UniProtKB-ARBA"/>
</dbReference>
<protein>
    <recommendedName>
        <fullName evidence="2">CAAX prenyl protease 2/Lysostaphin resistance protein A-like domain-containing protein</fullName>
    </recommendedName>
</protein>
<feature type="transmembrane region" description="Helical" evidence="1">
    <location>
        <begin position="53"/>
        <end position="74"/>
    </location>
</feature>
<feature type="domain" description="CAAX prenyl protease 2/Lysostaphin resistance protein A-like" evidence="2">
    <location>
        <begin position="139"/>
        <end position="244"/>
    </location>
</feature>
<dbReference type="STRING" id="360411.AC812_11740"/>
<keyword evidence="1" id="KW-0472">Membrane</keyword>
<dbReference type="RefSeq" id="WP_061918689.1">
    <property type="nucleotide sequence ID" value="NZ_DF967971.1"/>
</dbReference>
<sequence length="257" mass="29103">MTLLQKNHQRSVAILVLLGIGFLVLTRLISEISFVLARPIYQSLKFLDPDGSFLYISIHHIFQGILALLAIWLVSRIWRIPFADFGFNTRQWQNALRWVFQFCLFWFILQISIGLWLVFSGSALSNFPFPLNARNFGGYFAFQILLSGTGEEPLFRSLVMMPLLFYGRKIGLSNQRNAVIAAGIATLIFMFAHINFALNPLGVTYFNPLQQLTCLTFGIFYAFLFLRTKSVLGPILAHNLLNAVIITSGLILILSFG</sequence>
<evidence type="ECO:0000259" key="2">
    <source>
        <dbReference type="Pfam" id="PF02517"/>
    </source>
</evidence>
<dbReference type="InterPro" id="IPR003675">
    <property type="entry name" value="Rce1/LyrA-like_dom"/>
</dbReference>
<keyword evidence="1" id="KW-1133">Transmembrane helix</keyword>
<organism evidence="3 4">
    <name type="scientific">Bellilinea caldifistulae</name>
    <dbReference type="NCBI Taxonomy" id="360411"/>
    <lineage>
        <taxon>Bacteria</taxon>
        <taxon>Bacillati</taxon>
        <taxon>Chloroflexota</taxon>
        <taxon>Anaerolineae</taxon>
        <taxon>Anaerolineales</taxon>
        <taxon>Anaerolineaceae</taxon>
        <taxon>Bellilinea</taxon>
    </lineage>
</organism>
<evidence type="ECO:0000313" key="3">
    <source>
        <dbReference type="EMBL" id="KPL74476.1"/>
    </source>
</evidence>
<proteinExistence type="predicted"/>
<keyword evidence="4" id="KW-1185">Reference proteome</keyword>